<name>A0A1W1BET6_9ZZZZ</name>
<dbReference type="AlphaFoldDB" id="A0A1W1BET6"/>
<dbReference type="InterPro" id="IPR036388">
    <property type="entry name" value="WH-like_DNA-bd_sf"/>
</dbReference>
<evidence type="ECO:0000313" key="1">
    <source>
        <dbReference type="EMBL" id="SFV52056.1"/>
    </source>
</evidence>
<organism evidence="1">
    <name type="scientific">hydrothermal vent metagenome</name>
    <dbReference type="NCBI Taxonomy" id="652676"/>
    <lineage>
        <taxon>unclassified sequences</taxon>
        <taxon>metagenomes</taxon>
        <taxon>ecological metagenomes</taxon>
    </lineage>
</organism>
<gene>
    <name evidence="1" type="ORF">MNB_SV-3-919</name>
</gene>
<sequence>MNCWEEILKTFPCFEEGKLPTINEKLNNRLNKLTKKQCKNIAAAISFEYNVGMDLESFIERELKYYEVDDLLKNLENIKSAISRWDKNLPMSKKELGFILNDSQKKIDNLIQMGIPCIQLVEGGKVTFIPKEVKEWLEATNRRQER</sequence>
<protein>
    <submittedName>
        <fullName evidence="1">Uncharacterized protein</fullName>
    </submittedName>
</protein>
<reference evidence="1" key="1">
    <citation type="submission" date="2016-10" db="EMBL/GenBank/DDBJ databases">
        <authorList>
            <person name="de Groot N.N."/>
        </authorList>
    </citation>
    <scope>NUCLEOTIDE SEQUENCE</scope>
</reference>
<proteinExistence type="predicted"/>
<dbReference type="Gene3D" id="1.10.10.10">
    <property type="entry name" value="Winged helix-like DNA-binding domain superfamily/Winged helix DNA-binding domain"/>
    <property type="match status" value="1"/>
</dbReference>
<accession>A0A1W1BET6</accession>
<dbReference type="EMBL" id="FPHI01000004">
    <property type="protein sequence ID" value="SFV52056.1"/>
    <property type="molecule type" value="Genomic_DNA"/>
</dbReference>